<evidence type="ECO:0000313" key="2">
    <source>
        <dbReference type="Proteomes" id="UP001056120"/>
    </source>
</evidence>
<evidence type="ECO:0000313" key="1">
    <source>
        <dbReference type="EMBL" id="KAI3703559.1"/>
    </source>
</evidence>
<accession>A0ACB9A047</accession>
<protein>
    <submittedName>
        <fullName evidence="1">Uncharacterized protein</fullName>
    </submittedName>
</protein>
<sequence length="584" mass="65016">MITPIIFILLCSNIIINPFPASAVSTIKAGDQLNLNSQLVSPGTNFTLGFFTIPNTNYTHLGIWYTIDDDISSKVWVANPSTPITSSSSVLMIDPDTGKLIITTRGTTVVNISDNQSGPNPNLTATLQDTGDFQLKNETDNRILWKSFDYPTNVLLPGMKLGSDLSTGRNWSLTSWLSDEIPDLGAFTLSWEPNGENSQRLMIRRRDQPYWTSGDYLDNQTFEFLSVNNPFSQYWYNLSYVYNNDERYFSYHGINGVKPMWILTANGRVLDGESNALWSPEICYGYDSGNGCVAGSNLPTCRSEDDQFFQRNGEFARDSTESLPLDNSILSFSDCMVRCWNDCSCLGFTTSSNGTGCIRWTGAKSVDNFSVNSQGNSVSKYVLVSPNPGKGNDAKILIWAPVVAGVFLLLFCCGLFWYLKNRKVKQEVTLHSNYMSPEYAMDGTFSMKSDVFSFGVLTLEIVSGRRNTSFSHLDKTVNLIGYAWELWQQGDALQLQDPTLADSCVIHELLRTIHVALLCVQENAGERSVMSEVISMFTNDTMLLPVPKRPAFFFGRAVSGSNLVDRKSEDGSVNNITITQMDAR</sequence>
<reference evidence="1 2" key="2">
    <citation type="journal article" date="2022" name="Mol. Ecol. Resour.">
        <title>The genomes of chicory, endive, great burdock and yacon provide insights into Asteraceae paleo-polyploidization history and plant inulin production.</title>
        <authorList>
            <person name="Fan W."/>
            <person name="Wang S."/>
            <person name="Wang H."/>
            <person name="Wang A."/>
            <person name="Jiang F."/>
            <person name="Liu H."/>
            <person name="Zhao H."/>
            <person name="Xu D."/>
            <person name="Zhang Y."/>
        </authorList>
    </citation>
    <scope>NUCLEOTIDE SEQUENCE [LARGE SCALE GENOMIC DNA]</scope>
    <source>
        <strain evidence="2">cv. Yunnan</strain>
        <tissue evidence="1">Leaves</tissue>
    </source>
</reference>
<dbReference type="Proteomes" id="UP001056120">
    <property type="component" value="Linkage Group LG25"/>
</dbReference>
<dbReference type="EMBL" id="CM042042">
    <property type="protein sequence ID" value="KAI3703559.1"/>
    <property type="molecule type" value="Genomic_DNA"/>
</dbReference>
<keyword evidence="2" id="KW-1185">Reference proteome</keyword>
<comment type="caution">
    <text evidence="1">The sequence shown here is derived from an EMBL/GenBank/DDBJ whole genome shotgun (WGS) entry which is preliminary data.</text>
</comment>
<proteinExistence type="predicted"/>
<gene>
    <name evidence="1" type="ORF">L1987_73716</name>
</gene>
<reference evidence="2" key="1">
    <citation type="journal article" date="2022" name="Mol. Ecol. Resour.">
        <title>The genomes of chicory, endive, great burdock and yacon provide insights into Asteraceae palaeo-polyploidization history and plant inulin production.</title>
        <authorList>
            <person name="Fan W."/>
            <person name="Wang S."/>
            <person name="Wang H."/>
            <person name="Wang A."/>
            <person name="Jiang F."/>
            <person name="Liu H."/>
            <person name="Zhao H."/>
            <person name="Xu D."/>
            <person name="Zhang Y."/>
        </authorList>
    </citation>
    <scope>NUCLEOTIDE SEQUENCE [LARGE SCALE GENOMIC DNA]</scope>
    <source>
        <strain evidence="2">cv. Yunnan</strain>
    </source>
</reference>
<organism evidence="1 2">
    <name type="scientific">Smallanthus sonchifolius</name>
    <dbReference type="NCBI Taxonomy" id="185202"/>
    <lineage>
        <taxon>Eukaryota</taxon>
        <taxon>Viridiplantae</taxon>
        <taxon>Streptophyta</taxon>
        <taxon>Embryophyta</taxon>
        <taxon>Tracheophyta</taxon>
        <taxon>Spermatophyta</taxon>
        <taxon>Magnoliopsida</taxon>
        <taxon>eudicotyledons</taxon>
        <taxon>Gunneridae</taxon>
        <taxon>Pentapetalae</taxon>
        <taxon>asterids</taxon>
        <taxon>campanulids</taxon>
        <taxon>Asterales</taxon>
        <taxon>Asteraceae</taxon>
        <taxon>Asteroideae</taxon>
        <taxon>Heliantheae alliance</taxon>
        <taxon>Millerieae</taxon>
        <taxon>Smallanthus</taxon>
    </lineage>
</organism>
<name>A0ACB9A047_9ASTR</name>